<sequence>PQGDELTPNQQGIAFYRSVFEECKKYGIEPLVTLCHFDVPMHLVTEYGSWRNRKLVEFFSRYARTCFEAFDGLVKYWLTFN</sequence>
<feature type="non-terminal residue" evidence="2">
    <location>
        <position position="81"/>
    </location>
</feature>
<name>W1Y356_9ZZZZ</name>
<reference evidence="2" key="1">
    <citation type="submission" date="2013-12" db="EMBL/GenBank/DDBJ databases">
        <title>A Varibaculum cambriense genome reconstructed from a premature infant gut community with otherwise low bacterial novelty that shifts toward anaerobic metabolism during the third week of life.</title>
        <authorList>
            <person name="Brown C.T."/>
            <person name="Sharon I."/>
            <person name="Thomas B.C."/>
            <person name="Castelle C.J."/>
            <person name="Morowitz M.J."/>
            <person name="Banfield J.F."/>
        </authorList>
    </citation>
    <scope>NUCLEOTIDE SEQUENCE</scope>
</reference>
<protein>
    <submittedName>
        <fullName evidence="2">6-phospho-beta-glucosidase AscB</fullName>
    </submittedName>
</protein>
<keyword evidence="1" id="KW-0378">Hydrolase</keyword>
<dbReference type="Pfam" id="PF00232">
    <property type="entry name" value="Glyco_hydro_1"/>
    <property type="match status" value="1"/>
</dbReference>
<dbReference type="EMBL" id="AZMM01008931">
    <property type="protein sequence ID" value="ETJ36816.1"/>
    <property type="molecule type" value="Genomic_DNA"/>
</dbReference>
<gene>
    <name evidence="2" type="ORF">Q604_UNBC08931G0001</name>
</gene>
<accession>W1Y356</accession>
<comment type="caution">
    <text evidence="2">The sequence shown here is derived from an EMBL/GenBank/DDBJ whole genome shotgun (WGS) entry which is preliminary data.</text>
</comment>
<feature type="non-terminal residue" evidence="2">
    <location>
        <position position="1"/>
    </location>
</feature>
<dbReference type="PANTHER" id="PTHR10353:SF122">
    <property type="entry name" value="6-PHOSPHO-BETA-GLUCOSIDASE ASCB-RELATED"/>
    <property type="match status" value="1"/>
</dbReference>
<dbReference type="AlphaFoldDB" id="W1Y356"/>
<dbReference type="Gene3D" id="3.20.20.80">
    <property type="entry name" value="Glycosidases"/>
    <property type="match status" value="1"/>
</dbReference>
<organism evidence="2">
    <name type="scientific">human gut metagenome</name>
    <dbReference type="NCBI Taxonomy" id="408170"/>
    <lineage>
        <taxon>unclassified sequences</taxon>
        <taxon>metagenomes</taxon>
        <taxon>organismal metagenomes</taxon>
    </lineage>
</organism>
<keyword evidence="1" id="KW-0326">Glycosidase</keyword>
<dbReference type="InterPro" id="IPR001360">
    <property type="entry name" value="Glyco_hydro_1"/>
</dbReference>
<dbReference type="SUPFAM" id="SSF51445">
    <property type="entry name" value="(Trans)glycosidases"/>
    <property type="match status" value="1"/>
</dbReference>
<dbReference type="PANTHER" id="PTHR10353">
    <property type="entry name" value="GLYCOSYL HYDROLASE"/>
    <property type="match status" value="1"/>
</dbReference>
<dbReference type="GO" id="GO:0016052">
    <property type="term" value="P:carbohydrate catabolic process"/>
    <property type="evidence" value="ECO:0007669"/>
    <property type="project" value="TreeGrafter"/>
</dbReference>
<dbReference type="GO" id="GO:0008422">
    <property type="term" value="F:beta-glucosidase activity"/>
    <property type="evidence" value="ECO:0007669"/>
    <property type="project" value="TreeGrafter"/>
</dbReference>
<dbReference type="InterPro" id="IPR017853">
    <property type="entry name" value="GH"/>
</dbReference>
<evidence type="ECO:0000256" key="1">
    <source>
        <dbReference type="ARBA" id="ARBA00023295"/>
    </source>
</evidence>
<dbReference type="GO" id="GO:0005829">
    <property type="term" value="C:cytosol"/>
    <property type="evidence" value="ECO:0007669"/>
    <property type="project" value="TreeGrafter"/>
</dbReference>
<evidence type="ECO:0000313" key="2">
    <source>
        <dbReference type="EMBL" id="ETJ36816.1"/>
    </source>
</evidence>
<proteinExistence type="predicted"/>